<evidence type="ECO:0000259" key="2">
    <source>
        <dbReference type="PROSITE" id="PS01124"/>
    </source>
</evidence>
<dbReference type="Pfam" id="PF07883">
    <property type="entry name" value="Cupin_2"/>
    <property type="match status" value="1"/>
</dbReference>
<protein>
    <submittedName>
        <fullName evidence="3">Cupin domain-containing protein</fullName>
    </submittedName>
</protein>
<proteinExistence type="predicted"/>
<dbReference type="RefSeq" id="WP_114641572.1">
    <property type="nucleotide sequence ID" value="NZ_JAACIO010000005.1"/>
</dbReference>
<dbReference type="Gene3D" id="2.60.120.10">
    <property type="entry name" value="Jelly Rolls"/>
    <property type="match status" value="1"/>
</dbReference>
<dbReference type="PROSITE" id="PS01124">
    <property type="entry name" value="HTH_ARAC_FAMILY_2"/>
    <property type="match status" value="1"/>
</dbReference>
<gene>
    <name evidence="3" type="ORF">DYH56_03995</name>
</gene>
<dbReference type="InterPro" id="IPR013096">
    <property type="entry name" value="Cupin_2"/>
</dbReference>
<accession>A0ABX9KIU4</accession>
<dbReference type="InterPro" id="IPR014710">
    <property type="entry name" value="RmlC-like_jellyroll"/>
</dbReference>
<name>A0ABX9KIU4_9FUSO</name>
<dbReference type="SUPFAM" id="SSF51182">
    <property type="entry name" value="RmlC-like cupins"/>
    <property type="match status" value="1"/>
</dbReference>
<dbReference type="EMBL" id="QUAJ01000005">
    <property type="protein sequence ID" value="REI42194.1"/>
    <property type="molecule type" value="Genomic_DNA"/>
</dbReference>
<feature type="domain" description="HTH araC/xylS-type" evidence="2">
    <location>
        <begin position="187"/>
        <end position="285"/>
    </location>
</feature>
<evidence type="ECO:0000256" key="1">
    <source>
        <dbReference type="ARBA" id="ARBA00023125"/>
    </source>
</evidence>
<keyword evidence="1" id="KW-0238">DNA-binding</keyword>
<sequence>MSNVEQIEFMNKKGQNKGFEIISLKSFFESVDESFIKTPYRTSFYNLIFITGGRGVHEIDFLEYTVKAGDLLMISRNRVHSYSEFNSLEGYLITFTEGFLCEFLSSQTSEVKELFKLSYLNPHVNCLDLYTTTLTTLLNVINDMYKNAYEFLDNKVIASAFNTFMQILSNSRLGENLSKYKKNETFVQFTELVEKNINSVKTVKEYADMMYVSKKTVNLMTRKAIDMSAKQYIIQQLILKIRLKLSFEQKSINEIAYELGFTEPSNMTRFFKKNTKISPSEFRNIIRHDKNSWLNSESMELNSLRESIEENVYHISSEAVVPLHKHEDLDEIFYCIKGSGFGVLENGEVKLNVGDTFIAPAGIMHSLRSDGDLYVAAFLIRVVDERKFD</sequence>
<reference evidence="3 4" key="1">
    <citation type="submission" date="2018-08" db="EMBL/GenBank/DDBJ databases">
        <title>Draft genome sequence of Psychrilyobacter sp. strain SD5 isolated from Black Sea water.</title>
        <authorList>
            <person name="Yadav S."/>
            <person name="Villanueva L."/>
            <person name="Damste J.S.S."/>
        </authorList>
    </citation>
    <scope>NUCLEOTIDE SEQUENCE [LARGE SCALE GENOMIC DNA]</scope>
    <source>
        <strain evidence="3 4">SD5</strain>
    </source>
</reference>
<dbReference type="Gene3D" id="1.10.10.60">
    <property type="entry name" value="Homeodomain-like"/>
    <property type="match status" value="1"/>
</dbReference>
<dbReference type="Pfam" id="PF02311">
    <property type="entry name" value="AraC_binding"/>
    <property type="match status" value="1"/>
</dbReference>
<dbReference type="PANTHER" id="PTHR43280">
    <property type="entry name" value="ARAC-FAMILY TRANSCRIPTIONAL REGULATOR"/>
    <property type="match status" value="1"/>
</dbReference>
<dbReference type="InterPro" id="IPR011051">
    <property type="entry name" value="RmlC_Cupin_sf"/>
</dbReference>
<evidence type="ECO:0000313" key="3">
    <source>
        <dbReference type="EMBL" id="REI42194.1"/>
    </source>
</evidence>
<organism evidence="3 4">
    <name type="scientific">Psychrilyobacter piezotolerans</name>
    <dbReference type="NCBI Taxonomy" id="2293438"/>
    <lineage>
        <taxon>Bacteria</taxon>
        <taxon>Fusobacteriati</taxon>
        <taxon>Fusobacteriota</taxon>
        <taxon>Fusobacteriia</taxon>
        <taxon>Fusobacteriales</taxon>
        <taxon>Fusobacteriaceae</taxon>
        <taxon>Psychrilyobacter</taxon>
    </lineage>
</organism>
<dbReference type="SMART" id="SM00342">
    <property type="entry name" value="HTH_ARAC"/>
    <property type="match status" value="1"/>
</dbReference>
<dbReference type="Pfam" id="PF12833">
    <property type="entry name" value="HTH_18"/>
    <property type="match status" value="1"/>
</dbReference>
<dbReference type="Proteomes" id="UP000263486">
    <property type="component" value="Unassembled WGS sequence"/>
</dbReference>
<keyword evidence="4" id="KW-1185">Reference proteome</keyword>
<dbReference type="CDD" id="cd02208">
    <property type="entry name" value="cupin_RmlC-like"/>
    <property type="match status" value="1"/>
</dbReference>
<dbReference type="InterPro" id="IPR003313">
    <property type="entry name" value="AraC-bd"/>
</dbReference>
<evidence type="ECO:0000313" key="4">
    <source>
        <dbReference type="Proteomes" id="UP000263486"/>
    </source>
</evidence>
<dbReference type="PANTHER" id="PTHR43280:SF32">
    <property type="entry name" value="TRANSCRIPTIONAL REGULATORY PROTEIN"/>
    <property type="match status" value="1"/>
</dbReference>
<comment type="caution">
    <text evidence="3">The sequence shown here is derived from an EMBL/GenBank/DDBJ whole genome shotgun (WGS) entry which is preliminary data.</text>
</comment>
<dbReference type="InterPro" id="IPR018060">
    <property type="entry name" value="HTH_AraC"/>
</dbReference>